<keyword evidence="1" id="KW-0472">Membrane</keyword>
<keyword evidence="1" id="KW-1133">Transmembrane helix</keyword>
<dbReference type="GeneID" id="5011341"/>
<evidence type="ECO:0000313" key="2">
    <source>
        <dbReference type="EMBL" id="CAK58159.1"/>
    </source>
</evidence>
<keyword evidence="3" id="KW-1185">Reference proteome</keyword>
<evidence type="ECO:0008006" key="4">
    <source>
        <dbReference type="Google" id="ProtNLM"/>
    </source>
</evidence>
<dbReference type="PANTHER" id="PTHR31398:SF0">
    <property type="entry name" value="MEIOTIC NUCLEAR DIVISION PROTEIN 1 HOMOLOG"/>
    <property type="match status" value="1"/>
</dbReference>
<dbReference type="OMA" id="NENESGW"/>
<evidence type="ECO:0000256" key="1">
    <source>
        <dbReference type="SAM" id="Phobius"/>
    </source>
</evidence>
<organism evidence="2 3">
    <name type="scientific">Paramecium tetraurelia</name>
    <dbReference type="NCBI Taxonomy" id="5888"/>
    <lineage>
        <taxon>Eukaryota</taxon>
        <taxon>Sar</taxon>
        <taxon>Alveolata</taxon>
        <taxon>Ciliophora</taxon>
        <taxon>Intramacronucleata</taxon>
        <taxon>Oligohymenophorea</taxon>
        <taxon>Peniculida</taxon>
        <taxon>Parameciidae</taxon>
        <taxon>Paramecium</taxon>
    </lineage>
</organism>
<proteinExistence type="predicted"/>
<name>A0BHZ2_PARTE</name>
<accession>A0BHZ2</accession>
<dbReference type="AlphaFoldDB" id="A0BHZ2"/>
<dbReference type="RefSeq" id="XP_001425557.1">
    <property type="nucleotide sequence ID" value="XM_001425520.1"/>
</dbReference>
<sequence>MKRIYQIIQQLDIFGQTIALNINKQSSYKTFFGGISSILIIAILIAFFFSNVVDFLNQTDIIFSLETKFSVNPDAMILSQENYMAAFSIEQEGYAINPYFNISIEQRQYVRDESGKQIKSISSVPLEPCTLSHFNVLLKESNLNFEEQYNSLDLSNWLCPKKDFQFKLSGTYSSQEFNFIKIVIKECEQGNENESGWNPVCASEQAKQQSLEINGQFKLQIYQVNSIINPSQSKAYVRAYLDDEICPDKPTYFIENTSFRMIYPSCLFSIQFSSILRNIQQEELIVRQNADYRDLTEIGRDTDDKYAVIYLRRSQFTEIVKRRFTSIGELLSYLGGFLQIMITGLGLFIIYYNKIQMQIELSNKLYNFKINAGDNSKIAKRVIKLSQISNVKVQQQCVDDSQNMNINDSLIDEKQKKNYLKSAIIKQFHEVNKISLSLKLILNQVTFGLMFNNNDSLFLNKAINQVNHDLNIHHILYKIQEIQKLKQVLLRRAQIILFNFTPKPLITLDEEYQLPNRMDFEENLNDLISSKLTDQTDNNLFSNLYQAYLEIKKELEEQSMPFCQFSVNAQLASELGPQMQEIFKRQEMIENQEKAAFSVILKSVSE</sequence>
<dbReference type="PANTHER" id="PTHR31398">
    <property type="entry name" value="MEIOTIC NUCLEAR DIVISION PROTEIN 1 HOMOLOG"/>
    <property type="match status" value="1"/>
</dbReference>
<feature type="transmembrane region" description="Helical" evidence="1">
    <location>
        <begin position="30"/>
        <end position="49"/>
    </location>
</feature>
<evidence type="ECO:0000313" key="3">
    <source>
        <dbReference type="Proteomes" id="UP000000600"/>
    </source>
</evidence>
<dbReference type="HOGENOM" id="CLU_007792_1_0_1"/>
<dbReference type="InParanoid" id="A0BHZ2"/>
<gene>
    <name evidence="2" type="ORF">GSPATT00029195001</name>
</gene>
<feature type="transmembrane region" description="Helical" evidence="1">
    <location>
        <begin position="330"/>
        <end position="352"/>
    </location>
</feature>
<dbReference type="EMBL" id="CT867996">
    <property type="protein sequence ID" value="CAK58159.1"/>
    <property type="molecule type" value="Genomic_DNA"/>
</dbReference>
<dbReference type="KEGG" id="ptm:GSPATT00029195001"/>
<dbReference type="Proteomes" id="UP000000600">
    <property type="component" value="Unassembled WGS sequence"/>
</dbReference>
<dbReference type="OrthoDB" id="297833at2759"/>
<dbReference type="GO" id="GO:0007131">
    <property type="term" value="P:reciprocal meiotic recombination"/>
    <property type="evidence" value="ECO:0000318"/>
    <property type="project" value="GO_Central"/>
</dbReference>
<keyword evidence="1" id="KW-0812">Transmembrane</keyword>
<protein>
    <recommendedName>
        <fullName evidence="4">Transmembrane protein</fullName>
    </recommendedName>
</protein>
<reference evidence="2 3" key="1">
    <citation type="journal article" date="2006" name="Nature">
        <title>Global trends of whole-genome duplications revealed by the ciliate Paramecium tetraurelia.</title>
        <authorList>
            <consortium name="Genoscope"/>
            <person name="Aury J.-M."/>
            <person name="Jaillon O."/>
            <person name="Duret L."/>
            <person name="Noel B."/>
            <person name="Jubin C."/>
            <person name="Porcel B.M."/>
            <person name="Segurens B."/>
            <person name="Daubin V."/>
            <person name="Anthouard V."/>
            <person name="Aiach N."/>
            <person name="Arnaiz O."/>
            <person name="Billaut A."/>
            <person name="Beisson J."/>
            <person name="Blanc I."/>
            <person name="Bouhouche K."/>
            <person name="Camara F."/>
            <person name="Duharcourt S."/>
            <person name="Guigo R."/>
            <person name="Gogendeau D."/>
            <person name="Katinka M."/>
            <person name="Keller A.-M."/>
            <person name="Kissmehl R."/>
            <person name="Klotz C."/>
            <person name="Koll F."/>
            <person name="Le Moue A."/>
            <person name="Lepere C."/>
            <person name="Malinsky S."/>
            <person name="Nowacki M."/>
            <person name="Nowak J.K."/>
            <person name="Plattner H."/>
            <person name="Poulain J."/>
            <person name="Ruiz F."/>
            <person name="Serrano V."/>
            <person name="Zagulski M."/>
            <person name="Dessen P."/>
            <person name="Betermier M."/>
            <person name="Weissenbach J."/>
            <person name="Scarpelli C."/>
            <person name="Schachter V."/>
            <person name="Sperling L."/>
            <person name="Meyer E."/>
            <person name="Cohen J."/>
            <person name="Wincker P."/>
        </authorList>
    </citation>
    <scope>NUCLEOTIDE SEQUENCE [LARGE SCALE GENOMIC DNA]</scope>
    <source>
        <strain evidence="2 3">Stock d4-2</strain>
    </source>
</reference>
<dbReference type="eggNOG" id="ENOG502SJ6P">
    <property type="taxonomic scope" value="Eukaryota"/>
</dbReference>